<reference evidence="1" key="1">
    <citation type="journal article" date="2014" name="Front. Microbiol.">
        <title>High frequency of phylogenetically diverse reductive dehalogenase-homologous genes in deep subseafloor sedimentary metagenomes.</title>
        <authorList>
            <person name="Kawai M."/>
            <person name="Futagami T."/>
            <person name="Toyoda A."/>
            <person name="Takaki Y."/>
            <person name="Nishi S."/>
            <person name="Hori S."/>
            <person name="Arai W."/>
            <person name="Tsubouchi T."/>
            <person name="Morono Y."/>
            <person name="Uchiyama I."/>
            <person name="Ito T."/>
            <person name="Fujiyama A."/>
            <person name="Inagaki F."/>
            <person name="Takami H."/>
        </authorList>
    </citation>
    <scope>NUCLEOTIDE SEQUENCE</scope>
    <source>
        <strain evidence="1">Expedition CK06-06</strain>
    </source>
</reference>
<dbReference type="PANTHER" id="PTHR35866">
    <property type="entry name" value="PUTATIVE-RELATED"/>
    <property type="match status" value="1"/>
</dbReference>
<dbReference type="InterPro" id="IPR005358">
    <property type="entry name" value="Puta_zinc/iron-chelating_dom"/>
</dbReference>
<proteinExistence type="predicted"/>
<dbReference type="AlphaFoldDB" id="X0YFJ0"/>
<comment type="caution">
    <text evidence="1">The sequence shown here is derived from an EMBL/GenBank/DDBJ whole genome shotgun (WGS) entry which is preliminary data.</text>
</comment>
<gene>
    <name evidence="1" type="ORF">S01H1_72487</name>
</gene>
<sequence length="138" mass="15591">MSDKPWYHEGLRFHCTGCGACCTGAPGHVWVNKAEIEAMAAAVRLGVEPFEARYVRQVGIRKSLVELPGGDCVFFDNQSRDCRVYDVRPRQCRTWPFWASNLRSPDAWEEMCRYCPGANHGPPVPPGEIRAQMEVIHV</sequence>
<protein>
    <submittedName>
        <fullName evidence="1">Uncharacterized protein</fullName>
    </submittedName>
</protein>
<name>X0YFJ0_9ZZZZ</name>
<dbReference type="PANTHER" id="PTHR35866:SF1">
    <property type="entry name" value="YKGJ FAMILY CYSTEINE CLUSTER PROTEIN"/>
    <property type="match status" value="1"/>
</dbReference>
<dbReference type="Pfam" id="PF03692">
    <property type="entry name" value="CxxCxxCC"/>
    <property type="match status" value="1"/>
</dbReference>
<organism evidence="1">
    <name type="scientific">marine sediment metagenome</name>
    <dbReference type="NCBI Taxonomy" id="412755"/>
    <lineage>
        <taxon>unclassified sequences</taxon>
        <taxon>metagenomes</taxon>
        <taxon>ecological metagenomes</taxon>
    </lineage>
</organism>
<dbReference type="EMBL" id="BARS01048352">
    <property type="protein sequence ID" value="GAG35591.1"/>
    <property type="molecule type" value="Genomic_DNA"/>
</dbReference>
<evidence type="ECO:0000313" key="1">
    <source>
        <dbReference type="EMBL" id="GAG35591.1"/>
    </source>
</evidence>
<accession>X0YFJ0</accession>